<dbReference type="NCBIfam" id="TIGR04123">
    <property type="entry name" value="P_estr_lig_assc"/>
    <property type="match status" value="1"/>
</dbReference>
<protein>
    <submittedName>
        <fullName evidence="1">Phosphoesterase</fullName>
    </submittedName>
</protein>
<dbReference type="AlphaFoldDB" id="A0A0B2BZU0"/>
<dbReference type="InterPro" id="IPR026336">
    <property type="entry name" value="PdeM-like"/>
</dbReference>
<dbReference type="STRING" id="1572751.PK98_02410"/>
<dbReference type="PIRSF" id="PIRSF000887">
    <property type="entry name" value="Pesterase_MJ0037"/>
    <property type="match status" value="1"/>
</dbReference>
<comment type="caution">
    <text evidence="1">The sequence shown here is derived from an EMBL/GenBank/DDBJ whole genome shotgun (WGS) entry which is preliminary data.</text>
</comment>
<dbReference type="RefSeq" id="WP_039094006.1">
    <property type="nucleotide sequence ID" value="NZ_JTDN01000001.1"/>
</dbReference>
<dbReference type="EMBL" id="JTDN01000001">
    <property type="protein sequence ID" value="KHL25547.1"/>
    <property type="molecule type" value="Genomic_DNA"/>
</dbReference>
<dbReference type="Gene3D" id="3.60.21.10">
    <property type="match status" value="1"/>
</dbReference>
<dbReference type="OrthoDB" id="9795838at2"/>
<dbReference type="Proteomes" id="UP000030988">
    <property type="component" value="Unassembled WGS sequence"/>
</dbReference>
<keyword evidence="2" id="KW-1185">Reference proteome</keyword>
<gene>
    <name evidence="1" type="ORF">PK98_02410</name>
</gene>
<proteinExistence type="predicted"/>
<dbReference type="InterPro" id="IPR029052">
    <property type="entry name" value="Metallo-depent_PP-like"/>
</dbReference>
<dbReference type="PANTHER" id="PTHR39323">
    <property type="entry name" value="BLR1149 PROTEIN"/>
    <property type="match status" value="1"/>
</dbReference>
<sequence>MVPVSFGSDPCSPGGCPLPFAGEEFVLTPGHALYWPRERTLLVADLHLEKGSFFARHGQMLPPYDSRETLERLAVEVRQTGARRVVTLGDNFHDAGGPARLEPHAAGMLAALTRVLDWVWLTGNHDASRGIPADHAALAQRLGGTVLGELELAGIILRHHAQPGEDRPELSGHFHPRLDVTVRARRIRRPCAVVSDGIGNAGGRMILPAFGALTGGMDAGDPAILAALQPARTIRAVLPAKGRLAQFPLWRAAA</sequence>
<accession>A0A0B2BZU0</accession>
<name>A0A0B2BZU0_9SPHN</name>
<evidence type="ECO:0000313" key="2">
    <source>
        <dbReference type="Proteomes" id="UP000030988"/>
    </source>
</evidence>
<organism evidence="1 2">
    <name type="scientific">Croceibacterium mercuriale</name>
    <dbReference type="NCBI Taxonomy" id="1572751"/>
    <lineage>
        <taxon>Bacteria</taxon>
        <taxon>Pseudomonadati</taxon>
        <taxon>Pseudomonadota</taxon>
        <taxon>Alphaproteobacteria</taxon>
        <taxon>Sphingomonadales</taxon>
        <taxon>Erythrobacteraceae</taxon>
        <taxon>Croceibacterium</taxon>
    </lineage>
</organism>
<dbReference type="InterPro" id="IPR024173">
    <property type="entry name" value="Pesterase_MJ0037-like"/>
</dbReference>
<evidence type="ECO:0000313" key="1">
    <source>
        <dbReference type="EMBL" id="KHL25547.1"/>
    </source>
</evidence>
<dbReference type="PANTHER" id="PTHR39323:SF1">
    <property type="entry name" value="BLR1149 PROTEIN"/>
    <property type="match status" value="1"/>
</dbReference>
<reference evidence="1 2" key="1">
    <citation type="submission" date="2014-11" db="EMBL/GenBank/DDBJ databases">
        <title>Draft genome sequence of Kirrobacter mercurialis.</title>
        <authorList>
            <person name="Coil D.A."/>
            <person name="Eisen J.A."/>
        </authorList>
    </citation>
    <scope>NUCLEOTIDE SEQUENCE [LARGE SCALE GENOMIC DNA]</scope>
    <source>
        <strain evidence="1 2">Coronado</strain>
    </source>
</reference>
<dbReference type="SUPFAM" id="SSF56300">
    <property type="entry name" value="Metallo-dependent phosphatases"/>
    <property type="match status" value="1"/>
</dbReference>